<reference evidence="7" key="1">
    <citation type="submission" date="2020-05" db="EMBL/GenBank/DDBJ databases">
        <authorList>
            <person name="Brown S."/>
            <person name="Huntemann M."/>
            <person name="Clum A."/>
            <person name="Spunde A."/>
            <person name="Palaniappan K."/>
            <person name="Ritter S."/>
            <person name="Mikhailova N."/>
            <person name="Chen I.-M."/>
            <person name="Stamatis D."/>
            <person name="Reddy T."/>
            <person name="O'Malley R."/>
            <person name="Daum C."/>
            <person name="Shapiro N."/>
            <person name="Ivanova N."/>
            <person name="Kyrpides N."/>
            <person name="Woyke T."/>
        </authorList>
    </citation>
    <scope>NUCLEOTIDE SEQUENCE</scope>
    <source>
        <strain evidence="7">DJ080</strain>
    </source>
</reference>
<dbReference type="SUPFAM" id="SSF46689">
    <property type="entry name" value="Homeodomain-like"/>
    <property type="match status" value="1"/>
</dbReference>
<keyword evidence="2" id="KW-0805">Transcription regulation</keyword>
<comment type="caution">
    <text evidence="7">The sequence shown here is derived from an EMBL/GenBank/DDBJ whole genome shotgun (WGS) entry which is preliminary data.</text>
</comment>
<proteinExistence type="predicted"/>
<evidence type="ECO:0000256" key="2">
    <source>
        <dbReference type="ARBA" id="ARBA00023015"/>
    </source>
</evidence>
<dbReference type="Gene3D" id="1.10.357.10">
    <property type="entry name" value="Tetracycline Repressor, domain 2"/>
    <property type="match status" value="1"/>
</dbReference>
<feature type="DNA-binding region" description="H-T-H motif" evidence="5">
    <location>
        <begin position="31"/>
        <end position="50"/>
    </location>
</feature>
<dbReference type="InterPro" id="IPR001647">
    <property type="entry name" value="HTH_TetR"/>
</dbReference>
<feature type="domain" description="HTH tetR-type" evidence="6">
    <location>
        <begin position="8"/>
        <end position="68"/>
    </location>
</feature>
<dbReference type="InterPro" id="IPR023772">
    <property type="entry name" value="DNA-bd_HTH_TetR-type_CS"/>
</dbReference>
<dbReference type="PROSITE" id="PS50977">
    <property type="entry name" value="HTH_TETR_2"/>
    <property type="match status" value="1"/>
</dbReference>
<dbReference type="Pfam" id="PF00440">
    <property type="entry name" value="TetR_N"/>
    <property type="match status" value="1"/>
</dbReference>
<dbReference type="InterPro" id="IPR050624">
    <property type="entry name" value="HTH-type_Tx_Regulator"/>
</dbReference>
<evidence type="ECO:0000256" key="3">
    <source>
        <dbReference type="ARBA" id="ARBA00023125"/>
    </source>
</evidence>
<accession>A0AAX0BAC1</accession>
<gene>
    <name evidence="7" type="ORF">B0H41_005605</name>
</gene>
<sequence>MPKIVDHENQKEIIAGAAWKVIQNNGIENATVRKIAQESGLSPGALRHYFNSQDQLLEFAMKLVVEHVEQRFLNINVQTDSITLACAKEILLNLIPIDEERMLEMEVWLSLSIKALNESSLKKISDDTYDLIFKAIFNVLRQLNEAHLLKPNLDLELEAQRLHILIDGLSLQRIISPHKITIEQVNIILEEYISELSNVHSNNIS</sequence>
<evidence type="ECO:0000256" key="5">
    <source>
        <dbReference type="PROSITE-ProRule" id="PRU00335"/>
    </source>
</evidence>
<dbReference type="Pfam" id="PF13977">
    <property type="entry name" value="TetR_C_6"/>
    <property type="match status" value="1"/>
</dbReference>
<dbReference type="PANTHER" id="PTHR43479">
    <property type="entry name" value="ACREF/ENVCD OPERON REPRESSOR-RELATED"/>
    <property type="match status" value="1"/>
</dbReference>
<dbReference type="EMBL" id="JABSWW010000001">
    <property type="protein sequence ID" value="NRT91926.1"/>
    <property type="molecule type" value="Genomic_DNA"/>
</dbReference>
<evidence type="ECO:0000259" key="6">
    <source>
        <dbReference type="PROSITE" id="PS50977"/>
    </source>
</evidence>
<evidence type="ECO:0000313" key="8">
    <source>
        <dbReference type="Proteomes" id="UP001193748"/>
    </source>
</evidence>
<dbReference type="GO" id="GO:0003677">
    <property type="term" value="F:DNA binding"/>
    <property type="evidence" value="ECO:0007669"/>
    <property type="project" value="UniProtKB-UniRule"/>
</dbReference>
<dbReference type="InterPro" id="IPR009057">
    <property type="entry name" value="Homeodomain-like_sf"/>
</dbReference>
<dbReference type="InterPro" id="IPR039538">
    <property type="entry name" value="BetI_C"/>
</dbReference>
<evidence type="ECO:0000256" key="4">
    <source>
        <dbReference type="ARBA" id="ARBA00023163"/>
    </source>
</evidence>
<dbReference type="SUPFAM" id="SSF48498">
    <property type="entry name" value="Tetracyclin repressor-like, C-terminal domain"/>
    <property type="match status" value="1"/>
</dbReference>
<keyword evidence="1" id="KW-0678">Repressor</keyword>
<name>A0AAX0BAC1_CLOBE</name>
<dbReference type="PROSITE" id="PS01081">
    <property type="entry name" value="HTH_TETR_1"/>
    <property type="match status" value="1"/>
</dbReference>
<dbReference type="Proteomes" id="UP001193748">
    <property type="component" value="Unassembled WGS sequence"/>
</dbReference>
<dbReference type="AlphaFoldDB" id="A0AAX0BAC1"/>
<evidence type="ECO:0000313" key="7">
    <source>
        <dbReference type="EMBL" id="NRT91926.1"/>
    </source>
</evidence>
<dbReference type="PANTHER" id="PTHR43479:SF11">
    <property type="entry name" value="ACREF_ENVCD OPERON REPRESSOR-RELATED"/>
    <property type="match status" value="1"/>
</dbReference>
<organism evidence="7 8">
    <name type="scientific">Clostridium beijerinckii</name>
    <name type="common">Clostridium MP</name>
    <dbReference type="NCBI Taxonomy" id="1520"/>
    <lineage>
        <taxon>Bacteria</taxon>
        <taxon>Bacillati</taxon>
        <taxon>Bacillota</taxon>
        <taxon>Clostridia</taxon>
        <taxon>Eubacteriales</taxon>
        <taxon>Clostridiaceae</taxon>
        <taxon>Clostridium</taxon>
    </lineage>
</organism>
<protein>
    <submittedName>
        <fullName evidence="7">AcrR family transcriptional regulator</fullName>
    </submittedName>
</protein>
<dbReference type="InterPro" id="IPR036271">
    <property type="entry name" value="Tet_transcr_reg_TetR-rel_C_sf"/>
</dbReference>
<keyword evidence="3 5" id="KW-0238">DNA-binding</keyword>
<evidence type="ECO:0000256" key="1">
    <source>
        <dbReference type="ARBA" id="ARBA00022491"/>
    </source>
</evidence>
<reference evidence="7" key="2">
    <citation type="journal article" date="2022" name="Nat. Biotechnol.">
        <title>Carbon-negative production of acetone and isopropanol by gas fermentation at industrial pilot scale.</title>
        <authorList>
            <person name="Liew F.E."/>
            <person name="Nogle R."/>
            <person name="Abdalla T."/>
            <person name="Rasor B.J."/>
            <person name="Canter C."/>
            <person name="Jensen R.O."/>
            <person name="Wang L."/>
            <person name="Strutz J."/>
            <person name="Chirania P."/>
            <person name="De Tissera S."/>
            <person name="Mueller A.P."/>
            <person name="Ruan Z."/>
            <person name="Gao A."/>
            <person name="Tran L."/>
            <person name="Engle N.L."/>
            <person name="Bromley J.C."/>
            <person name="Daniell J."/>
            <person name="Conrado R."/>
            <person name="Tschaplinski T.J."/>
            <person name="Giannone R.J."/>
            <person name="Hettich R.L."/>
            <person name="Karim A.S."/>
            <person name="Simpson S.D."/>
            <person name="Brown S.D."/>
            <person name="Leang C."/>
            <person name="Jewett M.C."/>
            <person name="Kopke M."/>
        </authorList>
    </citation>
    <scope>NUCLEOTIDE SEQUENCE</scope>
    <source>
        <strain evidence="7">DJ080</strain>
    </source>
</reference>
<dbReference type="PRINTS" id="PR00455">
    <property type="entry name" value="HTHTETR"/>
</dbReference>
<keyword evidence="4" id="KW-0804">Transcription</keyword>
<dbReference type="RefSeq" id="WP_077841887.1">
    <property type="nucleotide sequence ID" value="NZ_CP107022.1"/>
</dbReference>